<gene>
    <name evidence="12 14" type="primary">ruvC</name>
    <name evidence="14" type="ORF">POL25_00800</name>
</gene>
<dbReference type="SUPFAM" id="SSF53098">
    <property type="entry name" value="Ribonuclease H-like"/>
    <property type="match status" value="1"/>
</dbReference>
<dbReference type="InterPro" id="IPR002176">
    <property type="entry name" value="X-over_junc_endoDNase_RuvC"/>
</dbReference>
<keyword evidence="8 12" id="KW-0460">Magnesium</keyword>
<evidence type="ECO:0000256" key="1">
    <source>
        <dbReference type="ARBA" id="ARBA00009518"/>
    </source>
</evidence>
<comment type="subunit">
    <text evidence="12">Homodimer which binds Holliday junction (HJ) DNA. The HJ becomes 2-fold symmetrical on binding to RuvC with unstacked arms; it has a different conformation from HJ DNA in complex with RuvA. In the full resolvosome a probable DNA-RuvA(4)-RuvB(12)-RuvC(2) complex forms which resolves the HJ.</text>
</comment>
<evidence type="ECO:0000256" key="6">
    <source>
        <dbReference type="ARBA" id="ARBA00022763"/>
    </source>
</evidence>
<comment type="caution">
    <text evidence="14">The sequence shown here is derived from an EMBL/GenBank/DDBJ whole genome shotgun (WGS) entry which is preliminary data.</text>
</comment>
<proteinExistence type="inferred from homology"/>
<dbReference type="InterPro" id="IPR012337">
    <property type="entry name" value="RNaseH-like_sf"/>
</dbReference>
<reference evidence="14 15" key="1">
    <citation type="submission" date="2022-11" db="EMBL/GenBank/DDBJ databases">
        <title>Minimal conservation of predation-associated metabolite biosynthetic gene clusters underscores biosynthetic potential of Myxococcota including descriptions for ten novel species: Archangium lansinium sp. nov., Myxococcus landrumus sp. nov., Nannocystis bai.</title>
        <authorList>
            <person name="Ahearne A."/>
            <person name="Stevens C."/>
            <person name="Dowd S."/>
        </authorList>
    </citation>
    <scope>NUCLEOTIDE SEQUENCE [LARGE SCALE GENOMIC DNA]</scope>
    <source>
        <strain evidence="14 15">BB15-2</strain>
    </source>
</reference>
<dbReference type="CDD" id="cd16962">
    <property type="entry name" value="RuvC"/>
    <property type="match status" value="1"/>
</dbReference>
<keyword evidence="15" id="KW-1185">Reference proteome</keyword>
<evidence type="ECO:0000256" key="2">
    <source>
        <dbReference type="ARBA" id="ARBA00022490"/>
    </source>
</evidence>
<dbReference type="PANTHER" id="PTHR30194:SF3">
    <property type="entry name" value="CROSSOVER JUNCTION ENDODEOXYRIBONUCLEASE RUVC"/>
    <property type="match status" value="1"/>
</dbReference>
<keyword evidence="7 12" id="KW-0378">Hydrolase</keyword>
<dbReference type="Proteomes" id="UP001221686">
    <property type="component" value="Unassembled WGS sequence"/>
</dbReference>
<feature type="binding site" evidence="12">
    <location>
        <position position="72"/>
    </location>
    <ligand>
        <name>Mg(2+)</name>
        <dbReference type="ChEBI" id="CHEBI:18420"/>
        <label>2</label>
    </ligand>
</feature>
<evidence type="ECO:0000256" key="12">
    <source>
        <dbReference type="HAMAP-Rule" id="MF_00034"/>
    </source>
</evidence>
<dbReference type="InterPro" id="IPR036397">
    <property type="entry name" value="RNaseH_sf"/>
</dbReference>
<protein>
    <recommendedName>
        <fullName evidence="12 13">Crossover junction endodeoxyribonuclease RuvC</fullName>
        <ecNumber evidence="12 13">3.1.21.10</ecNumber>
    </recommendedName>
    <alternativeName>
        <fullName evidence="12">Holliday junction nuclease RuvC</fullName>
    </alternativeName>
    <alternativeName>
        <fullName evidence="12">Holliday junction resolvase RuvC</fullName>
    </alternativeName>
</protein>
<feature type="binding site" evidence="12">
    <location>
        <position position="11"/>
    </location>
    <ligand>
        <name>Mg(2+)</name>
        <dbReference type="ChEBI" id="CHEBI:18420"/>
        <label>1</label>
    </ligand>
</feature>
<sequence>MTGATRILGVDPGTRIVGYGLLDHQIGARPVYIECGVIRLRAEDPMAVRLSVLARTIAELIVEFGPRVLSLEAAFHGVNASSALKLGQARGAVMAVAAERGLEVAEYPPAYVKRAVVGHGRASKQDVMARMQLLFNLARAPTADAADALAIALCHAHAPKLPRRTGP</sequence>
<keyword evidence="3 12" id="KW-0540">Nuclease</keyword>
<comment type="subcellular location">
    <subcellularLocation>
        <location evidence="12">Cytoplasm</location>
    </subcellularLocation>
</comment>
<keyword evidence="6 12" id="KW-0227">DNA damage</keyword>
<dbReference type="Pfam" id="PF02075">
    <property type="entry name" value="RuvC"/>
    <property type="match status" value="1"/>
</dbReference>
<accession>A0ABT5DP35</accession>
<name>A0ABT5DP35_9BACT</name>
<keyword evidence="10 12" id="KW-0233">DNA recombination</keyword>
<dbReference type="PANTHER" id="PTHR30194">
    <property type="entry name" value="CROSSOVER JUNCTION ENDODEOXYRIBONUCLEASE RUVC"/>
    <property type="match status" value="1"/>
</dbReference>
<keyword evidence="2 12" id="KW-0963">Cytoplasm</keyword>
<feature type="binding site" evidence="12">
    <location>
        <position position="144"/>
    </location>
    <ligand>
        <name>Mg(2+)</name>
        <dbReference type="ChEBI" id="CHEBI:18420"/>
        <label>1</label>
    </ligand>
</feature>
<dbReference type="RefSeq" id="WP_272083738.1">
    <property type="nucleotide sequence ID" value="NZ_JAQNDL010000001.1"/>
</dbReference>
<feature type="active site" evidence="12">
    <location>
        <position position="72"/>
    </location>
</feature>
<evidence type="ECO:0000256" key="7">
    <source>
        <dbReference type="ARBA" id="ARBA00022801"/>
    </source>
</evidence>
<feature type="active site" evidence="12">
    <location>
        <position position="11"/>
    </location>
</feature>
<dbReference type="EC" id="3.1.21.10" evidence="12 13"/>
<evidence type="ECO:0000256" key="3">
    <source>
        <dbReference type="ARBA" id="ARBA00022722"/>
    </source>
</evidence>
<feature type="active site" evidence="12">
    <location>
        <position position="144"/>
    </location>
</feature>
<comment type="catalytic activity">
    <reaction evidence="12">
        <text>Endonucleolytic cleavage at a junction such as a reciprocal single-stranded crossover between two homologous DNA duplexes (Holliday junction).</text>
        <dbReference type="EC" id="3.1.21.10"/>
    </reaction>
</comment>
<keyword evidence="5 12" id="KW-0255">Endonuclease</keyword>
<evidence type="ECO:0000256" key="8">
    <source>
        <dbReference type="ARBA" id="ARBA00022842"/>
    </source>
</evidence>
<organism evidence="14 15">
    <name type="scientific">Nannocystis bainbridge</name>
    <dbReference type="NCBI Taxonomy" id="2995303"/>
    <lineage>
        <taxon>Bacteria</taxon>
        <taxon>Pseudomonadati</taxon>
        <taxon>Myxococcota</taxon>
        <taxon>Polyangia</taxon>
        <taxon>Nannocystales</taxon>
        <taxon>Nannocystaceae</taxon>
        <taxon>Nannocystis</taxon>
    </lineage>
</organism>
<dbReference type="HAMAP" id="MF_00034">
    <property type="entry name" value="RuvC"/>
    <property type="match status" value="1"/>
</dbReference>
<evidence type="ECO:0000256" key="10">
    <source>
        <dbReference type="ARBA" id="ARBA00023172"/>
    </source>
</evidence>
<dbReference type="Gene3D" id="3.30.420.10">
    <property type="entry name" value="Ribonuclease H-like superfamily/Ribonuclease H"/>
    <property type="match status" value="1"/>
</dbReference>
<dbReference type="EMBL" id="JAQNDL010000001">
    <property type="protein sequence ID" value="MDC0715407.1"/>
    <property type="molecule type" value="Genomic_DNA"/>
</dbReference>
<comment type="cofactor">
    <cofactor evidence="12">
        <name>Mg(2+)</name>
        <dbReference type="ChEBI" id="CHEBI:18420"/>
    </cofactor>
    <text evidence="12">Binds 2 Mg(2+) ion per subunit.</text>
</comment>
<evidence type="ECO:0000256" key="11">
    <source>
        <dbReference type="ARBA" id="ARBA00023204"/>
    </source>
</evidence>
<evidence type="ECO:0000256" key="5">
    <source>
        <dbReference type="ARBA" id="ARBA00022759"/>
    </source>
</evidence>
<keyword evidence="9 12" id="KW-0238">DNA-binding</keyword>
<evidence type="ECO:0000313" key="15">
    <source>
        <dbReference type="Proteomes" id="UP001221686"/>
    </source>
</evidence>
<dbReference type="PRINTS" id="PR00696">
    <property type="entry name" value="RSOLVASERUVC"/>
</dbReference>
<evidence type="ECO:0000256" key="9">
    <source>
        <dbReference type="ARBA" id="ARBA00023125"/>
    </source>
</evidence>
<comment type="function">
    <text evidence="12">The RuvA-RuvB-RuvC complex processes Holliday junction (HJ) DNA during genetic recombination and DNA repair. Endonuclease that resolves HJ intermediates. Cleaves cruciform DNA by making single-stranded nicks across the HJ at symmetrical positions within the homologous arms, yielding a 5'-phosphate and a 3'-hydroxyl group; requires a central core of homology in the junction. The consensus cleavage sequence is 5'-(A/T)TT(C/G)-3'. Cleavage occurs on the 3'-side of the TT dinucleotide at the point of strand exchange. HJ branch migration catalyzed by RuvA-RuvB allows RuvC to scan DNA until it finds its consensus sequence, where it cleaves and resolves the cruciform DNA.</text>
</comment>
<comment type="similarity">
    <text evidence="1 12">Belongs to the RuvC family.</text>
</comment>
<evidence type="ECO:0000256" key="4">
    <source>
        <dbReference type="ARBA" id="ARBA00022723"/>
    </source>
</evidence>
<keyword evidence="11 12" id="KW-0234">DNA repair</keyword>
<evidence type="ECO:0000256" key="13">
    <source>
        <dbReference type="NCBIfam" id="TIGR00228"/>
    </source>
</evidence>
<dbReference type="NCBIfam" id="TIGR00228">
    <property type="entry name" value="ruvC"/>
    <property type="match status" value="1"/>
</dbReference>
<keyword evidence="4 12" id="KW-0479">Metal-binding</keyword>
<evidence type="ECO:0000313" key="14">
    <source>
        <dbReference type="EMBL" id="MDC0715407.1"/>
    </source>
</evidence>